<sequence length="407" mass="46479">MIIITRFSTLSFSLLIFQTLTLINSLPTLNISHFLYPKIHDELRPQPSPFLQDVLKAISSRQEWNSLKDVRVLELDEKNAKVGTSERYEFRVRIRKGTELVLKLRDKVSLWKKMRKGEGDFESLVKEVSSIAVLDSFRVEGPLELRVGGDDEFSLLLPLNRSHAGLKRILVGEGITVEVRNAQEVSLFQALELGLQVNRSGVRVGESSYIWSFQDSICRPLLPIQISGSVTVVAYRTRNPKSYIETAFLLKDTIELLPEKCYTQNIYKKRNCPIDSLNFRITLMEKLLKSFLGNKTDQNTGSGFLKANIKASPVVRFKMELERDIRSNDASQGTLAEWRTRPSTERVWFEVVARIEGERLKPLTIKKVRPFIEVDSSAWSNLMSNISFTKFPSALVPPEALTLDVKW</sequence>
<protein>
    <submittedName>
        <fullName evidence="1">Uncharacterized protein</fullName>
    </submittedName>
</protein>
<accession>A0ACB7Y8X1</accession>
<gene>
    <name evidence="1" type="ORF">Vadar_025075</name>
</gene>
<organism evidence="1 2">
    <name type="scientific">Vaccinium darrowii</name>
    <dbReference type="NCBI Taxonomy" id="229202"/>
    <lineage>
        <taxon>Eukaryota</taxon>
        <taxon>Viridiplantae</taxon>
        <taxon>Streptophyta</taxon>
        <taxon>Embryophyta</taxon>
        <taxon>Tracheophyta</taxon>
        <taxon>Spermatophyta</taxon>
        <taxon>Magnoliopsida</taxon>
        <taxon>eudicotyledons</taxon>
        <taxon>Gunneridae</taxon>
        <taxon>Pentapetalae</taxon>
        <taxon>asterids</taxon>
        <taxon>Ericales</taxon>
        <taxon>Ericaceae</taxon>
        <taxon>Vaccinioideae</taxon>
        <taxon>Vaccinieae</taxon>
        <taxon>Vaccinium</taxon>
    </lineage>
</organism>
<keyword evidence="2" id="KW-1185">Reference proteome</keyword>
<evidence type="ECO:0000313" key="2">
    <source>
        <dbReference type="Proteomes" id="UP000828048"/>
    </source>
</evidence>
<name>A0ACB7Y8X1_9ERIC</name>
<dbReference type="Proteomes" id="UP000828048">
    <property type="component" value="Chromosome 7"/>
</dbReference>
<comment type="caution">
    <text evidence="1">The sequence shown here is derived from an EMBL/GenBank/DDBJ whole genome shotgun (WGS) entry which is preliminary data.</text>
</comment>
<reference evidence="1 2" key="1">
    <citation type="journal article" date="2021" name="Hortic Res">
        <title>High-quality reference genome and annotation aids understanding of berry development for evergreen blueberry (Vaccinium darrowii).</title>
        <authorList>
            <person name="Yu J."/>
            <person name="Hulse-Kemp A.M."/>
            <person name="Babiker E."/>
            <person name="Staton M."/>
        </authorList>
    </citation>
    <scope>NUCLEOTIDE SEQUENCE [LARGE SCALE GENOMIC DNA]</scope>
    <source>
        <strain evidence="2">cv. NJ 8807/NJ 8810</strain>
        <tissue evidence="1">Young leaf</tissue>
    </source>
</reference>
<evidence type="ECO:0000313" key="1">
    <source>
        <dbReference type="EMBL" id="KAH7849928.1"/>
    </source>
</evidence>
<proteinExistence type="predicted"/>
<dbReference type="EMBL" id="CM037157">
    <property type="protein sequence ID" value="KAH7849928.1"/>
    <property type="molecule type" value="Genomic_DNA"/>
</dbReference>